<keyword evidence="1" id="KW-0472">Membrane</keyword>
<keyword evidence="1" id="KW-1133">Transmembrane helix</keyword>
<dbReference type="EMBL" id="FOZK01000003">
    <property type="protein sequence ID" value="SFS08801.1"/>
    <property type="molecule type" value="Genomic_DNA"/>
</dbReference>
<dbReference type="RefSeq" id="WP_089818093.1">
    <property type="nucleotide sequence ID" value="NZ_FOZK01000003.1"/>
</dbReference>
<evidence type="ECO:0000313" key="3">
    <source>
        <dbReference type="Proteomes" id="UP000199062"/>
    </source>
</evidence>
<gene>
    <name evidence="2" type="ORF">SAMN05216559_3516</name>
</gene>
<keyword evidence="3" id="KW-1185">Reference proteome</keyword>
<proteinExistence type="predicted"/>
<accession>A0A1I6LZA5</accession>
<feature type="transmembrane region" description="Helical" evidence="1">
    <location>
        <begin position="7"/>
        <end position="31"/>
    </location>
</feature>
<organism evidence="2 3">
    <name type="scientific">Halomicrobium zhouii</name>
    <dbReference type="NCBI Taxonomy" id="767519"/>
    <lineage>
        <taxon>Archaea</taxon>
        <taxon>Methanobacteriati</taxon>
        <taxon>Methanobacteriota</taxon>
        <taxon>Stenosarchaea group</taxon>
        <taxon>Halobacteria</taxon>
        <taxon>Halobacteriales</taxon>
        <taxon>Haloarculaceae</taxon>
        <taxon>Halomicrobium</taxon>
    </lineage>
</organism>
<keyword evidence="1" id="KW-0812">Transmembrane</keyword>
<reference evidence="2 3" key="1">
    <citation type="submission" date="2016-10" db="EMBL/GenBank/DDBJ databases">
        <authorList>
            <person name="de Groot N.N."/>
        </authorList>
    </citation>
    <scope>NUCLEOTIDE SEQUENCE [LARGE SCALE GENOMIC DNA]</scope>
    <source>
        <strain evidence="2 3">CGMCC 1.10457</strain>
    </source>
</reference>
<protein>
    <submittedName>
        <fullName evidence="2">Uncharacterized protein</fullName>
    </submittedName>
</protein>
<dbReference type="AlphaFoldDB" id="A0A1I6LZA5"/>
<feature type="transmembrane region" description="Helical" evidence="1">
    <location>
        <begin position="37"/>
        <end position="58"/>
    </location>
</feature>
<dbReference type="Proteomes" id="UP000199062">
    <property type="component" value="Unassembled WGS sequence"/>
</dbReference>
<evidence type="ECO:0000256" key="1">
    <source>
        <dbReference type="SAM" id="Phobius"/>
    </source>
</evidence>
<sequence>MDAERTLTVLLVAFAAGSVTLFVVLTVVGSLTDGADLLRFGLAGVAALVAAVAVGLTVHRNASAEQLTGR</sequence>
<name>A0A1I6LZA5_9EURY</name>
<evidence type="ECO:0000313" key="2">
    <source>
        <dbReference type="EMBL" id="SFS08801.1"/>
    </source>
</evidence>